<evidence type="ECO:0000256" key="1">
    <source>
        <dbReference type="SAM" id="SignalP"/>
    </source>
</evidence>
<accession>A0A1G8HMH0</accession>
<evidence type="ECO:0000313" key="3">
    <source>
        <dbReference type="Proteomes" id="UP000199202"/>
    </source>
</evidence>
<evidence type="ECO:0000313" key="2">
    <source>
        <dbReference type="EMBL" id="SDI07837.1"/>
    </source>
</evidence>
<organism evidence="2 3">
    <name type="scientific">Nonomuraea jiangxiensis</name>
    <dbReference type="NCBI Taxonomy" id="633440"/>
    <lineage>
        <taxon>Bacteria</taxon>
        <taxon>Bacillati</taxon>
        <taxon>Actinomycetota</taxon>
        <taxon>Actinomycetes</taxon>
        <taxon>Streptosporangiales</taxon>
        <taxon>Streptosporangiaceae</taxon>
        <taxon>Nonomuraea</taxon>
    </lineage>
</organism>
<keyword evidence="1" id="KW-0732">Signal</keyword>
<feature type="signal peptide" evidence="1">
    <location>
        <begin position="1"/>
        <end position="27"/>
    </location>
</feature>
<reference evidence="2 3" key="1">
    <citation type="submission" date="2016-10" db="EMBL/GenBank/DDBJ databases">
        <authorList>
            <person name="de Groot N.N."/>
        </authorList>
    </citation>
    <scope>NUCLEOTIDE SEQUENCE [LARGE SCALE GENOMIC DNA]</scope>
    <source>
        <strain evidence="2 3">CGMCC 4.6533</strain>
    </source>
</reference>
<sequence length="203" mass="22682">MRYIARSLMALAAAIMLIIGIAPSALAETTHYPIIGLPNVQSANNGVVWYTKAGQCNYQSKFTIAAGGVGTGGGSTSDLWIYGKLMSGYPRAANGKPNCRVNVSAQLYDWTRNTFDHIDVIMEPYPDPYSESVTHTDKFDLFTARKLGDYIRYSGLTLMGLEVNVEDPQLRKTYTGKWYDTRMCLGGPRERWDCGYWIKRTLP</sequence>
<dbReference type="RefSeq" id="WP_143043658.1">
    <property type="nucleotide sequence ID" value="NZ_FNDJ01000004.1"/>
</dbReference>
<name>A0A1G8HMH0_9ACTN</name>
<dbReference type="EMBL" id="FNDJ01000004">
    <property type="protein sequence ID" value="SDI07837.1"/>
    <property type="molecule type" value="Genomic_DNA"/>
</dbReference>
<protein>
    <submittedName>
        <fullName evidence="2">Uncharacterized protein</fullName>
    </submittedName>
</protein>
<proteinExistence type="predicted"/>
<dbReference type="OrthoDB" id="3539078at2"/>
<dbReference type="Proteomes" id="UP000199202">
    <property type="component" value="Unassembled WGS sequence"/>
</dbReference>
<dbReference type="AlphaFoldDB" id="A0A1G8HMH0"/>
<gene>
    <name evidence="2" type="ORF">SAMN05421869_104223</name>
</gene>
<feature type="chain" id="PRO_5011775751" evidence="1">
    <location>
        <begin position="28"/>
        <end position="203"/>
    </location>
</feature>
<keyword evidence="3" id="KW-1185">Reference proteome</keyword>